<evidence type="ECO:0000313" key="1">
    <source>
        <dbReference type="EMBL" id="ATA54566.1"/>
    </source>
</evidence>
<dbReference type="EMBL" id="CP023284">
    <property type="protein sequence ID" value="ATA54566.1"/>
    <property type="molecule type" value="Genomic_DNA"/>
</dbReference>
<gene>
    <name evidence="1" type="ORF">CKY39_16130</name>
</gene>
<sequence>MKTVEEIRRVQLGTLRTKFGTMAALNEALGRVKTDSTLTQYLNSSKGSKTNKPKQMGSPMARAIESQLKLEEGWMDNDPDLVSAAAVPMHGWPFDAVDRAKVAHLDTRVLLRLEGAILLAASQLGLDVSQEAAVNQSDTSEGNRKRA</sequence>
<evidence type="ECO:0000313" key="2">
    <source>
        <dbReference type="Proteomes" id="UP000217154"/>
    </source>
</evidence>
<dbReference type="KEGG" id="vbo:CKY39_16130"/>
<name>A0A250DJL6_9BURK</name>
<proteinExistence type="predicted"/>
<organism evidence="1 2">
    <name type="scientific">Variovorax boronicumulans</name>
    <dbReference type="NCBI Taxonomy" id="436515"/>
    <lineage>
        <taxon>Bacteria</taxon>
        <taxon>Pseudomonadati</taxon>
        <taxon>Pseudomonadota</taxon>
        <taxon>Betaproteobacteria</taxon>
        <taxon>Burkholderiales</taxon>
        <taxon>Comamonadaceae</taxon>
        <taxon>Variovorax</taxon>
    </lineage>
</organism>
<protein>
    <submittedName>
        <fullName evidence="1">Uncharacterized protein</fullName>
    </submittedName>
</protein>
<accession>A0A250DJL6</accession>
<dbReference type="AlphaFoldDB" id="A0A250DJL6"/>
<dbReference type="Proteomes" id="UP000217154">
    <property type="component" value="Chromosome"/>
</dbReference>
<reference evidence="1 2" key="1">
    <citation type="submission" date="2017-09" db="EMBL/GenBank/DDBJ databases">
        <title>The diverse metabolic capabilities of V. boronicumulans make it an excellent choice for continued studies on novel biodegradation.</title>
        <authorList>
            <person name="Sun S."/>
        </authorList>
    </citation>
    <scope>NUCLEOTIDE SEQUENCE [LARGE SCALE GENOMIC DNA]</scope>
    <source>
        <strain evidence="1 2">J1</strain>
    </source>
</reference>